<reference evidence="1" key="1">
    <citation type="submission" date="2022-03" db="EMBL/GenBank/DDBJ databases">
        <title>Gramella crocea sp. nov., isolated from activated sludge of a seafood processing plant.</title>
        <authorList>
            <person name="Zhang X."/>
        </authorList>
    </citation>
    <scope>NUCLEOTIDE SEQUENCE</scope>
    <source>
        <strain evidence="1">YJ019</strain>
    </source>
</reference>
<evidence type="ECO:0000313" key="2">
    <source>
        <dbReference type="Proteomes" id="UP001139226"/>
    </source>
</evidence>
<dbReference type="AlphaFoldDB" id="A0A9X1V573"/>
<proteinExistence type="predicted"/>
<comment type="caution">
    <text evidence="1">The sequence shown here is derived from an EMBL/GenBank/DDBJ whole genome shotgun (WGS) entry which is preliminary data.</text>
</comment>
<sequence length="145" mass="16144">MARVTKLINAFGKMAGWNSVTMNLFGRDVEGIVELSYDDTVEKEHMYGAGKMPIGVGEGNYAANCGLKLYKEEVVAIQDSIRGTGKRLQDLPPTDIVVVYEYEGRLVTDIIRNFQIVKIGKGVKQNDKTVDQTVECICSHIDWNV</sequence>
<dbReference type="RefSeq" id="WP_240714464.1">
    <property type="nucleotide sequence ID" value="NZ_JAKVTV010000005.1"/>
</dbReference>
<dbReference type="EMBL" id="JAKVTV010000005">
    <property type="protein sequence ID" value="MCH4824296.1"/>
    <property type="molecule type" value="Genomic_DNA"/>
</dbReference>
<dbReference type="Proteomes" id="UP001139226">
    <property type="component" value="Unassembled WGS sequence"/>
</dbReference>
<accession>A0A9X1V573</accession>
<gene>
    <name evidence="1" type="ORF">ML462_14060</name>
</gene>
<keyword evidence="2" id="KW-1185">Reference proteome</keyword>
<name>A0A9X1V573_9FLAO</name>
<evidence type="ECO:0000313" key="1">
    <source>
        <dbReference type="EMBL" id="MCH4824296.1"/>
    </source>
</evidence>
<protein>
    <submittedName>
        <fullName evidence="1">Uncharacterized protein</fullName>
    </submittedName>
</protein>
<organism evidence="1 2">
    <name type="scientific">Christiangramia lutea</name>
    <dbReference type="NCBI Taxonomy" id="1607951"/>
    <lineage>
        <taxon>Bacteria</taxon>
        <taxon>Pseudomonadati</taxon>
        <taxon>Bacteroidota</taxon>
        <taxon>Flavobacteriia</taxon>
        <taxon>Flavobacteriales</taxon>
        <taxon>Flavobacteriaceae</taxon>
        <taxon>Christiangramia</taxon>
    </lineage>
</organism>